<dbReference type="Proteomes" id="UP000295070">
    <property type="component" value="Unassembled WGS sequence"/>
</dbReference>
<accession>A0A484BXU0</accession>
<gene>
    <name evidence="2" type="ORF">EPR50_G00244430</name>
</gene>
<evidence type="ECO:0000313" key="3">
    <source>
        <dbReference type="Proteomes" id="UP000295070"/>
    </source>
</evidence>
<feature type="compositionally biased region" description="Basic and acidic residues" evidence="1">
    <location>
        <begin position="1"/>
        <end position="10"/>
    </location>
</feature>
<feature type="region of interest" description="Disordered" evidence="1">
    <location>
        <begin position="1"/>
        <end position="21"/>
    </location>
</feature>
<keyword evidence="3" id="KW-1185">Reference proteome</keyword>
<dbReference type="AlphaFoldDB" id="A0A484BXU0"/>
<dbReference type="EMBL" id="SCKG01000054">
    <property type="protein sequence ID" value="TDG95868.1"/>
    <property type="molecule type" value="Genomic_DNA"/>
</dbReference>
<protein>
    <submittedName>
        <fullName evidence="2">Uncharacterized protein</fullName>
    </submittedName>
</protein>
<proteinExistence type="predicted"/>
<name>A0A484BXU0_PERFV</name>
<dbReference type="PANTHER" id="PTHR34488">
    <property type="entry name" value="SI:CH211-245H14.1-RELATED"/>
    <property type="match status" value="1"/>
</dbReference>
<sequence>MEVDKSKEDSSPQQEGEQMTADLKILQKELDELKDVMSEECFKSAQRLVDKTPPDPKDLLQFLIHLNKDLHHKSAEDSEFSIEVEDQWSYTALFQQDTDSTMKVFPVITGQTFGADQVLLEQVKISTAVETTRNLQECDVIIVFCPITSRVGSDVEAAMREDSVSSGDSAGITVLSKK</sequence>
<comment type="caution">
    <text evidence="2">The sequence shown here is derived from an EMBL/GenBank/DDBJ whole genome shotgun (WGS) entry which is preliminary data.</text>
</comment>
<dbReference type="PANTHER" id="PTHR34488:SF1">
    <property type="entry name" value="SI:CH211-245H14.1-RELATED"/>
    <property type="match status" value="1"/>
</dbReference>
<reference evidence="2 3" key="1">
    <citation type="submission" date="2019-01" db="EMBL/GenBank/DDBJ databases">
        <title>A chromosome-scale genome assembly of the yellow perch, Perca flavescens.</title>
        <authorList>
            <person name="Feron R."/>
            <person name="Morvezen R."/>
            <person name="Bestin A."/>
            <person name="Haffray P."/>
            <person name="Klopp C."/>
            <person name="Zahm M."/>
            <person name="Cabau C."/>
            <person name="Roques C."/>
            <person name="Donnadieu C."/>
            <person name="Bouchez O."/>
            <person name="Christie M."/>
            <person name="Larson W."/>
            <person name="Guiguen Y."/>
        </authorList>
    </citation>
    <scope>NUCLEOTIDE SEQUENCE [LARGE SCALE GENOMIC DNA]</scope>
    <source>
        <strain evidence="2">YP-PL-M2</strain>
        <tissue evidence="2">Blood</tissue>
    </source>
</reference>
<organism evidence="2 3">
    <name type="scientific">Perca flavescens</name>
    <name type="common">American yellow perch</name>
    <name type="synonym">Morone flavescens</name>
    <dbReference type="NCBI Taxonomy" id="8167"/>
    <lineage>
        <taxon>Eukaryota</taxon>
        <taxon>Metazoa</taxon>
        <taxon>Chordata</taxon>
        <taxon>Craniata</taxon>
        <taxon>Vertebrata</taxon>
        <taxon>Euteleostomi</taxon>
        <taxon>Actinopterygii</taxon>
        <taxon>Neopterygii</taxon>
        <taxon>Teleostei</taxon>
        <taxon>Neoteleostei</taxon>
        <taxon>Acanthomorphata</taxon>
        <taxon>Eupercaria</taxon>
        <taxon>Perciformes</taxon>
        <taxon>Percoidei</taxon>
        <taxon>Percidae</taxon>
        <taxon>Percinae</taxon>
        <taxon>Perca</taxon>
    </lineage>
</organism>
<evidence type="ECO:0000313" key="2">
    <source>
        <dbReference type="EMBL" id="TDG95868.1"/>
    </source>
</evidence>
<evidence type="ECO:0000256" key="1">
    <source>
        <dbReference type="SAM" id="MobiDB-lite"/>
    </source>
</evidence>